<organism evidence="10 11">
    <name type="scientific">Zostera marina</name>
    <name type="common">Eelgrass</name>
    <dbReference type="NCBI Taxonomy" id="29655"/>
    <lineage>
        <taxon>Eukaryota</taxon>
        <taxon>Viridiplantae</taxon>
        <taxon>Streptophyta</taxon>
        <taxon>Embryophyta</taxon>
        <taxon>Tracheophyta</taxon>
        <taxon>Spermatophyta</taxon>
        <taxon>Magnoliopsida</taxon>
        <taxon>Liliopsida</taxon>
        <taxon>Zosteraceae</taxon>
        <taxon>Zostera</taxon>
    </lineage>
</organism>
<proteinExistence type="predicted"/>
<keyword evidence="4" id="KW-0808">Transferase</keyword>
<dbReference type="Gene3D" id="3.30.200.20">
    <property type="entry name" value="Phosphorylase Kinase, domain 1"/>
    <property type="match status" value="1"/>
</dbReference>
<dbReference type="PANTHER" id="PTHR45647">
    <property type="entry name" value="OS02G0152300 PROTEIN"/>
    <property type="match status" value="1"/>
</dbReference>
<dbReference type="PROSITE" id="PS51698">
    <property type="entry name" value="U_BOX"/>
    <property type="match status" value="1"/>
</dbReference>
<dbReference type="PROSITE" id="PS00107">
    <property type="entry name" value="PROTEIN_KINASE_ATP"/>
    <property type="match status" value="1"/>
</dbReference>
<dbReference type="SUPFAM" id="SSF57850">
    <property type="entry name" value="RING/U-box"/>
    <property type="match status" value="1"/>
</dbReference>
<dbReference type="InterPro" id="IPR011009">
    <property type="entry name" value="Kinase-like_dom_sf"/>
</dbReference>
<dbReference type="InterPro" id="IPR000719">
    <property type="entry name" value="Prot_kinase_dom"/>
</dbReference>
<evidence type="ECO:0000256" key="1">
    <source>
        <dbReference type="ARBA" id="ARBA00000900"/>
    </source>
</evidence>
<feature type="region of interest" description="Disordered" evidence="7">
    <location>
        <begin position="1"/>
        <end position="30"/>
    </location>
</feature>
<evidence type="ECO:0000256" key="6">
    <source>
        <dbReference type="PROSITE-ProRule" id="PRU10141"/>
    </source>
</evidence>
<dbReference type="CDD" id="cd16655">
    <property type="entry name" value="RING-Ubox_WDSUB1-like"/>
    <property type="match status" value="1"/>
</dbReference>
<reference evidence="11" key="1">
    <citation type="journal article" date="2016" name="Nature">
        <title>The genome of the seagrass Zostera marina reveals angiosperm adaptation to the sea.</title>
        <authorList>
            <person name="Olsen J.L."/>
            <person name="Rouze P."/>
            <person name="Verhelst B."/>
            <person name="Lin Y.-C."/>
            <person name="Bayer T."/>
            <person name="Collen J."/>
            <person name="Dattolo E."/>
            <person name="De Paoli E."/>
            <person name="Dittami S."/>
            <person name="Maumus F."/>
            <person name="Michel G."/>
            <person name="Kersting A."/>
            <person name="Lauritano C."/>
            <person name="Lohaus R."/>
            <person name="Toepel M."/>
            <person name="Tonon T."/>
            <person name="Vanneste K."/>
            <person name="Amirebrahimi M."/>
            <person name="Brakel J."/>
            <person name="Bostroem C."/>
            <person name="Chovatia M."/>
            <person name="Grimwood J."/>
            <person name="Jenkins J.W."/>
            <person name="Jueterbock A."/>
            <person name="Mraz A."/>
            <person name="Stam W.T."/>
            <person name="Tice H."/>
            <person name="Bornberg-Bauer E."/>
            <person name="Green P.J."/>
            <person name="Pearson G.A."/>
            <person name="Procaccini G."/>
            <person name="Duarte C.M."/>
            <person name="Schmutz J."/>
            <person name="Reusch T.B.H."/>
            <person name="Van de Peer Y."/>
        </authorList>
    </citation>
    <scope>NUCLEOTIDE SEQUENCE [LARGE SCALE GENOMIC DNA]</scope>
    <source>
        <strain evidence="11">cv. Finnish</strain>
    </source>
</reference>
<dbReference type="SMART" id="SM00504">
    <property type="entry name" value="Ubox"/>
    <property type="match status" value="1"/>
</dbReference>
<dbReference type="EMBL" id="LFYR01000864">
    <property type="protein sequence ID" value="KMZ68094.1"/>
    <property type="molecule type" value="Genomic_DNA"/>
</dbReference>
<dbReference type="InterPro" id="IPR051348">
    <property type="entry name" value="U-box_ubiquitin_ligases"/>
</dbReference>
<evidence type="ECO:0000313" key="10">
    <source>
        <dbReference type="EMBL" id="KMZ68094.1"/>
    </source>
</evidence>
<dbReference type="InterPro" id="IPR003613">
    <property type="entry name" value="Ubox_domain"/>
</dbReference>
<dbReference type="SUPFAM" id="SSF52402">
    <property type="entry name" value="Adenine nucleotide alpha hydrolases-like"/>
    <property type="match status" value="1"/>
</dbReference>
<gene>
    <name evidence="10" type="ORF">ZOSMA_24G01170</name>
</gene>
<evidence type="ECO:0000256" key="7">
    <source>
        <dbReference type="SAM" id="MobiDB-lite"/>
    </source>
</evidence>
<dbReference type="SUPFAM" id="SSF56112">
    <property type="entry name" value="Protein kinase-like (PK-like)"/>
    <property type="match status" value="1"/>
</dbReference>
<dbReference type="Pfam" id="PF07714">
    <property type="entry name" value="PK_Tyr_Ser-Thr"/>
    <property type="match status" value="1"/>
</dbReference>
<dbReference type="CDD" id="cd01989">
    <property type="entry name" value="USP_STK_Ubox_N"/>
    <property type="match status" value="1"/>
</dbReference>
<dbReference type="GO" id="GO:0016567">
    <property type="term" value="P:protein ubiquitination"/>
    <property type="evidence" value="ECO:0007669"/>
    <property type="project" value="UniProtKB-UniPathway"/>
</dbReference>
<dbReference type="Gene3D" id="3.30.40.10">
    <property type="entry name" value="Zinc/RING finger domain, C3HC4 (zinc finger)"/>
    <property type="match status" value="1"/>
</dbReference>
<dbReference type="GO" id="GO:0004672">
    <property type="term" value="F:protein kinase activity"/>
    <property type="evidence" value="ECO:0007669"/>
    <property type="project" value="InterPro"/>
</dbReference>
<name>A0A0K9PGJ1_ZOSMR</name>
<protein>
    <recommendedName>
        <fullName evidence="3">RING-type E3 ubiquitin transferase</fullName>
        <ecNumber evidence="3">2.3.2.27</ecNumber>
    </recommendedName>
</protein>
<dbReference type="GO" id="GO:0005524">
    <property type="term" value="F:ATP binding"/>
    <property type="evidence" value="ECO:0007669"/>
    <property type="project" value="UniProtKB-UniRule"/>
</dbReference>
<dbReference type="InterPro" id="IPR013083">
    <property type="entry name" value="Znf_RING/FYVE/PHD"/>
</dbReference>
<dbReference type="OMA" id="ERENDMH"/>
<dbReference type="Pfam" id="PF04564">
    <property type="entry name" value="U-box"/>
    <property type="match status" value="1"/>
</dbReference>
<sequence>MNLLGSPSSPQPPMTPEKESSSSSNSTPEYRGIMADVSTEKVHVAVSRSVKKGVKLLMWTFRQFRSWDVVLVHVHRPSLSIPTLLGNIPANQANQTVVKAHRKEEENIMHKILDNYVNLCISAKVNVSKLLIENRNIPEGIVDLICNHGIRNLVMGISTASFPRVSRSLNKVDYTAKHASQFCKIFFVRKNKLVETRQATEDLAFPYRIENLISVHSDDIDQDVTAPLKIERHIIRQERDEAMSNLEWWKNHDVDSPSCNRKSSLQILNSSYIFTMFSLLDLETATCNFSESFKIGQGGYGCVYKGELLDKSVAVKTLHFFYRQAQMNFQQQVYALSKLKHPNLVSLVGICTESWSLVSDYMPNGNLKEQLFHKTKSSLNWTWKERVRVLTEISNGLFYLHSSKPDEFIHGNLKPENILFDSDFKTKISDFSISKLERENDMHSPSIRQYGASKGQSAYKDPEFQRTRKLTPKSDVYSFGIIVLQLLTGRPPEELVSDVRQAVFGGRLSSVLDTSVGDWPMSVAIRLAEFGLKCCELNPLDRPHLTEIIIKDLEHMQNLEAKHVPSYFQCPILHEIMHDPQIAADGFTYEGQAIHDWFTENGQDTSPMTNLKLDNLELTPNRALHSAIQDWLHLSN</sequence>
<evidence type="ECO:0000259" key="8">
    <source>
        <dbReference type="PROSITE" id="PS50011"/>
    </source>
</evidence>
<evidence type="ECO:0000256" key="3">
    <source>
        <dbReference type="ARBA" id="ARBA00012483"/>
    </source>
</evidence>
<accession>A0A0K9PGJ1</accession>
<dbReference type="Gene3D" id="1.10.510.10">
    <property type="entry name" value="Transferase(Phosphotransferase) domain 1"/>
    <property type="match status" value="1"/>
</dbReference>
<feature type="binding site" evidence="6">
    <location>
        <position position="316"/>
    </location>
    <ligand>
        <name>ATP</name>
        <dbReference type="ChEBI" id="CHEBI:30616"/>
    </ligand>
</feature>
<evidence type="ECO:0000256" key="2">
    <source>
        <dbReference type="ARBA" id="ARBA00004906"/>
    </source>
</evidence>
<comment type="caution">
    <text evidence="10">The sequence shown here is derived from an EMBL/GenBank/DDBJ whole genome shotgun (WGS) entry which is preliminary data.</text>
</comment>
<dbReference type="EC" id="2.3.2.27" evidence="3"/>
<comment type="catalytic activity">
    <reaction evidence="1">
        <text>S-ubiquitinyl-[E2 ubiquitin-conjugating enzyme]-L-cysteine + [acceptor protein]-L-lysine = [E2 ubiquitin-conjugating enzyme]-L-cysteine + N(6)-ubiquitinyl-[acceptor protein]-L-lysine.</text>
        <dbReference type="EC" id="2.3.2.27"/>
    </reaction>
</comment>
<keyword evidence="6" id="KW-0067">ATP-binding</keyword>
<keyword evidence="6" id="KW-0547">Nucleotide-binding</keyword>
<dbReference type="GO" id="GO:0061630">
    <property type="term" value="F:ubiquitin protein ligase activity"/>
    <property type="evidence" value="ECO:0007669"/>
    <property type="project" value="UniProtKB-EC"/>
</dbReference>
<evidence type="ECO:0000313" key="11">
    <source>
        <dbReference type="Proteomes" id="UP000036987"/>
    </source>
</evidence>
<evidence type="ECO:0000256" key="4">
    <source>
        <dbReference type="ARBA" id="ARBA00022679"/>
    </source>
</evidence>
<keyword evidence="11" id="KW-1185">Reference proteome</keyword>
<dbReference type="Proteomes" id="UP000036987">
    <property type="component" value="Unassembled WGS sequence"/>
</dbReference>
<dbReference type="OrthoDB" id="4062651at2759"/>
<feature type="domain" description="Protein kinase" evidence="8">
    <location>
        <begin position="289"/>
        <end position="558"/>
    </location>
</feature>
<dbReference type="PROSITE" id="PS50011">
    <property type="entry name" value="PROTEIN_KINASE_DOM"/>
    <property type="match status" value="1"/>
</dbReference>
<dbReference type="InterPro" id="IPR017441">
    <property type="entry name" value="Protein_kinase_ATP_BS"/>
</dbReference>
<comment type="pathway">
    <text evidence="2">Protein modification; protein ubiquitination.</text>
</comment>
<dbReference type="AlphaFoldDB" id="A0A0K9PGJ1"/>
<dbReference type="UniPathway" id="UPA00143"/>
<dbReference type="STRING" id="29655.A0A0K9PGJ1"/>
<keyword evidence="5" id="KW-0833">Ubl conjugation pathway</keyword>
<evidence type="ECO:0000256" key="5">
    <source>
        <dbReference type="ARBA" id="ARBA00022786"/>
    </source>
</evidence>
<evidence type="ECO:0000259" key="9">
    <source>
        <dbReference type="PROSITE" id="PS51698"/>
    </source>
</evidence>
<dbReference type="PANTHER" id="PTHR45647:SF43">
    <property type="entry name" value="OS10G0100500 PROTEIN"/>
    <property type="match status" value="1"/>
</dbReference>
<dbReference type="InterPro" id="IPR001245">
    <property type="entry name" value="Ser-Thr/Tyr_kinase_cat_dom"/>
</dbReference>
<feature type="domain" description="U-box" evidence="9">
    <location>
        <begin position="563"/>
        <end position="636"/>
    </location>
</feature>